<dbReference type="GO" id="GO:0030151">
    <property type="term" value="F:molybdenum ion binding"/>
    <property type="evidence" value="ECO:0007669"/>
    <property type="project" value="InterPro"/>
</dbReference>
<dbReference type="FunFam" id="2.40.30.10:FF:000021">
    <property type="entry name" value="NADH-cytochrome b5 reductase"/>
    <property type="match status" value="1"/>
</dbReference>
<dbReference type="InterPro" id="IPR005066">
    <property type="entry name" value="MoCF_OxRdtse_dimer"/>
</dbReference>
<protein>
    <recommendedName>
        <fullName evidence="10">nitric oxide dioxygenase</fullName>
        <ecNumber evidence="10">1.14.12.17</ecNumber>
    </recommendedName>
</protein>
<keyword evidence="18" id="KW-0521">NADP</keyword>
<dbReference type="GO" id="GO:0042128">
    <property type="term" value="P:nitrate assimilation"/>
    <property type="evidence" value="ECO:0007669"/>
    <property type="project" value="UniProtKB-KW"/>
</dbReference>
<keyword evidence="19" id="KW-1133">Transmembrane helix</keyword>
<dbReference type="GO" id="GO:0020037">
    <property type="term" value="F:heme binding"/>
    <property type="evidence" value="ECO:0007669"/>
    <property type="project" value="InterPro"/>
</dbReference>
<dbReference type="AlphaFoldDB" id="A0AAU7YE65"/>
<dbReference type="Pfam" id="PF00173">
    <property type="entry name" value="Cyt-b5"/>
    <property type="match status" value="1"/>
</dbReference>
<evidence type="ECO:0000256" key="16">
    <source>
        <dbReference type="ARBA" id="ARBA00022787"/>
    </source>
</evidence>
<keyword evidence="12" id="KW-0349">Heme</keyword>
<comment type="catalytic activity">
    <reaction evidence="25">
        <text>2 nitric oxide + NADH + 2 O2 = 2 nitrate + NAD(+) + H(+)</text>
        <dbReference type="Rhea" id="RHEA:19469"/>
        <dbReference type="ChEBI" id="CHEBI:15378"/>
        <dbReference type="ChEBI" id="CHEBI:15379"/>
        <dbReference type="ChEBI" id="CHEBI:16480"/>
        <dbReference type="ChEBI" id="CHEBI:17632"/>
        <dbReference type="ChEBI" id="CHEBI:57540"/>
        <dbReference type="ChEBI" id="CHEBI:57945"/>
        <dbReference type="EC" id="1.14.12.17"/>
    </reaction>
</comment>
<evidence type="ECO:0000256" key="13">
    <source>
        <dbReference type="ARBA" id="ARBA00022630"/>
    </source>
</evidence>
<dbReference type="PROSITE" id="PS00191">
    <property type="entry name" value="CYTOCHROME_B5_1"/>
    <property type="match status" value="1"/>
</dbReference>
<evidence type="ECO:0000256" key="10">
    <source>
        <dbReference type="ARBA" id="ARBA00012229"/>
    </source>
</evidence>
<evidence type="ECO:0000256" key="8">
    <source>
        <dbReference type="ARBA" id="ARBA00006401"/>
    </source>
</evidence>
<evidence type="ECO:0000256" key="18">
    <source>
        <dbReference type="ARBA" id="ARBA00022857"/>
    </source>
</evidence>
<dbReference type="PRINTS" id="PR00406">
    <property type="entry name" value="CYTB5RDTASE"/>
</dbReference>
<dbReference type="SUPFAM" id="SSF46458">
    <property type="entry name" value="Globin-like"/>
    <property type="match status" value="1"/>
</dbReference>
<dbReference type="Gene3D" id="3.10.120.10">
    <property type="entry name" value="Cytochrome b5-like heme/steroid binding domain"/>
    <property type="match status" value="1"/>
</dbReference>
<evidence type="ECO:0000256" key="20">
    <source>
        <dbReference type="ARBA" id="ARBA00023002"/>
    </source>
</evidence>
<evidence type="ECO:0000259" key="28">
    <source>
        <dbReference type="PROSITE" id="PS01033"/>
    </source>
</evidence>
<evidence type="ECO:0000259" key="30">
    <source>
        <dbReference type="PROSITE" id="PS51384"/>
    </source>
</evidence>
<dbReference type="InterPro" id="IPR014756">
    <property type="entry name" value="Ig_E-set"/>
</dbReference>
<evidence type="ECO:0000256" key="21">
    <source>
        <dbReference type="ARBA" id="ARBA00023004"/>
    </source>
</evidence>
<comment type="cofactor">
    <cofactor evidence="2">
        <name>heme b</name>
        <dbReference type="ChEBI" id="CHEBI:60344"/>
    </cofactor>
</comment>
<dbReference type="InterPro" id="IPR017927">
    <property type="entry name" value="FAD-bd_FR_type"/>
</dbReference>
<keyword evidence="16" id="KW-0496">Mitochondrion</keyword>
<evidence type="ECO:0000256" key="3">
    <source>
        <dbReference type="ARBA" id="ARBA00001971"/>
    </source>
</evidence>
<dbReference type="InterPro" id="IPR036400">
    <property type="entry name" value="Cyt_B5-like_heme/steroid_sf"/>
</dbReference>
<dbReference type="InterPro" id="IPR008333">
    <property type="entry name" value="Cbr1-like_FAD-bd_dom"/>
</dbReference>
<feature type="domain" description="FAD-binding FR-type" evidence="30">
    <location>
        <begin position="847"/>
        <end position="959"/>
    </location>
</feature>
<dbReference type="GO" id="GO:0062197">
    <property type="term" value="P:cellular response to chemical stress"/>
    <property type="evidence" value="ECO:0007669"/>
    <property type="project" value="UniProtKB-ARBA"/>
</dbReference>
<comment type="catalytic activity">
    <reaction evidence="26">
        <text>2 nitric oxide + NADPH + 2 O2 = 2 nitrate + NADP(+) + H(+)</text>
        <dbReference type="Rhea" id="RHEA:19465"/>
        <dbReference type="ChEBI" id="CHEBI:15378"/>
        <dbReference type="ChEBI" id="CHEBI:15379"/>
        <dbReference type="ChEBI" id="CHEBI:16480"/>
        <dbReference type="ChEBI" id="CHEBI:17632"/>
        <dbReference type="ChEBI" id="CHEBI:57783"/>
        <dbReference type="ChEBI" id="CHEBI:58349"/>
        <dbReference type="EC" id="1.14.12.17"/>
    </reaction>
</comment>
<evidence type="ECO:0000256" key="17">
    <source>
        <dbReference type="ARBA" id="ARBA00022827"/>
    </source>
</evidence>
<dbReference type="SMART" id="SM01117">
    <property type="entry name" value="Cyt-b5"/>
    <property type="match status" value="1"/>
</dbReference>
<dbReference type="PRINTS" id="PR00363">
    <property type="entry name" value="CYTOCHROMEB5"/>
</dbReference>
<dbReference type="SUPFAM" id="SSF81296">
    <property type="entry name" value="E set domains"/>
    <property type="match status" value="1"/>
</dbReference>
<dbReference type="InterPro" id="IPR009050">
    <property type="entry name" value="Globin-like_sf"/>
</dbReference>
<gene>
    <name evidence="31" type="primary">NR</name>
</gene>
<dbReference type="EMBL" id="PP908776">
    <property type="protein sequence ID" value="XBY87729.1"/>
    <property type="molecule type" value="mRNA"/>
</dbReference>
<dbReference type="GO" id="GO:0043546">
    <property type="term" value="F:molybdopterin cofactor binding"/>
    <property type="evidence" value="ECO:0007669"/>
    <property type="project" value="TreeGrafter"/>
</dbReference>
<dbReference type="PRINTS" id="PR00407">
    <property type="entry name" value="EUMOPTERIN"/>
</dbReference>
<feature type="region of interest" description="Disordered" evidence="27">
    <location>
        <begin position="174"/>
        <end position="211"/>
    </location>
</feature>
<dbReference type="FunFam" id="3.40.50.80:FF:000019">
    <property type="entry name" value="NADH-cytochrome b5 reductase"/>
    <property type="match status" value="1"/>
</dbReference>
<dbReference type="Pfam" id="PF00042">
    <property type="entry name" value="Globin"/>
    <property type="match status" value="1"/>
</dbReference>
<evidence type="ECO:0000256" key="24">
    <source>
        <dbReference type="ARBA" id="ARBA00023136"/>
    </source>
</evidence>
<keyword evidence="16" id="KW-1000">Mitochondrion outer membrane</keyword>
<evidence type="ECO:0000256" key="14">
    <source>
        <dbReference type="ARBA" id="ARBA00022692"/>
    </source>
</evidence>
<dbReference type="Pfam" id="PF00174">
    <property type="entry name" value="Oxidored_molyb"/>
    <property type="match status" value="1"/>
</dbReference>
<evidence type="ECO:0000256" key="11">
    <source>
        <dbReference type="ARBA" id="ARBA00022505"/>
    </source>
</evidence>
<keyword evidence="14" id="KW-0812">Transmembrane</keyword>
<dbReference type="GO" id="GO:0008941">
    <property type="term" value="F:nitric oxide dioxygenase NAD(P)H activity"/>
    <property type="evidence" value="ECO:0007669"/>
    <property type="project" value="UniProtKB-EC"/>
</dbReference>
<dbReference type="SUPFAM" id="SSF63380">
    <property type="entry name" value="Riboflavin synthase domain-like"/>
    <property type="match status" value="1"/>
</dbReference>
<feature type="domain" description="Cytochrome b5 heme-binding" evidence="29">
    <location>
        <begin position="741"/>
        <end position="816"/>
    </location>
</feature>
<dbReference type="GO" id="GO:0006790">
    <property type="term" value="P:sulfur compound metabolic process"/>
    <property type="evidence" value="ECO:0007669"/>
    <property type="project" value="TreeGrafter"/>
</dbReference>
<dbReference type="InterPro" id="IPR000572">
    <property type="entry name" value="OxRdtase_Mopterin-bd_dom"/>
</dbReference>
<dbReference type="Pfam" id="PF00175">
    <property type="entry name" value="NAD_binding_1"/>
    <property type="match status" value="1"/>
</dbReference>
<keyword evidence="23" id="KW-0534">Nitrate assimilation</keyword>
<comment type="cofactor">
    <cofactor evidence="1">
        <name>Mo-molybdopterin</name>
        <dbReference type="ChEBI" id="CHEBI:71302"/>
    </cofactor>
</comment>
<sequence>MPHLPSKSLTKEQRAAVTSSWELVKTLGEEQVGVLVFKEIFRLAPEALQLFSFRGEAELYESAALKSHGTKVVTAVGTAVAQLGDVAQLSTSLRALSLRHAFMGLGEAHFEVVGRALLSTLRAALGSAFTPEVEAAWTGVYGFMQQTMLLEITDMRRKVDCITKGNGEAAPVVAVGTPTTASDGGSESPGDATDAQSPLASGGGSSEVEPTFDGKVVEGKIRLSTHLWATHMAVPEKQAAKEVDERDCDTPDNWVRRHPEMVRLTGRHPFNSEPPLRRLQEAGWVTPASLHVVRNHGAVPKKAWETHRLKISGGLWGDCELSMDDLASGKVGPVVSIPVTFICAGNRRKEQNMTKKTIGFNWGAAAVANSVWTGVRLCDVLAYLGITRASEKHQYVHFSGPVGELPQGADGSYGTSIAIGWALDRERDVLLAFKQNGELLTPDHGAPLRTLLPGCIGGRMIKWLTTMSISDRPSESHYHYFDNRVLPPHVDAELATAEGWWFKPEYIINHININSAMFEPRHNSFFPLGGSSVYPTVKVSGYAYVGGGLKIIRAEISLDGGRSWEIADLTRPEDEIAAARGTDKHWCWAWWETEVEASRLRDCQEICVRAVDSNQNMQPAHLTWNVMGMMNNCLFRVKVHPWTDASGTPGVWFEHPTMPGNEPGGWMTEDAGKFNPTLASLALPGKRGVAPHRPVAAVWGQGDAADTVAARTAGADAPAGIGAGLPTAAGKLVTSRPEWLAEGIPMEEVAKHDTEQSAWIVVKGRVYNCTPYLEDHPGGASSILLLAGQDATEDFEAVHSKKAWLQLEDYFIGPLRGAAATVPVASAAATAQVSAPVPAAAAAFLQKKAQALPLVDKIMVSHDTRIFRFGLPTPNTRLGLPTGMHMLLTAKVDGKTVMRPYTPMTDDTTLGHVDLLVKVYFAGVHPRFPEGGKMSQHLDSMKIGDTIDVKGPLGEFVYRSLGGFSWKGKPRQCRRISLVAGGTGLTPCYQVLAAVLRDPQDATEVRLLYANRTPEDILLRQELDALAAAHPNRFQLWYTVDLVPEGTDWAYDVGFVTQAMLEARLFPAADDTISLMCGPEPMTRSATDKLQQLGYKQDNLLVA</sequence>
<dbReference type="Pfam" id="PF03404">
    <property type="entry name" value="Mo-co_dimer"/>
    <property type="match status" value="1"/>
</dbReference>
<dbReference type="InterPro" id="IPR039261">
    <property type="entry name" value="FNR_nucleotide-bd"/>
</dbReference>
<dbReference type="EC" id="1.14.12.17" evidence="10"/>
<keyword evidence="21" id="KW-0408">Iron</keyword>
<evidence type="ECO:0000256" key="15">
    <source>
        <dbReference type="ARBA" id="ARBA00022723"/>
    </source>
</evidence>
<evidence type="ECO:0000256" key="1">
    <source>
        <dbReference type="ARBA" id="ARBA00001924"/>
    </source>
</evidence>
<dbReference type="InterPro" id="IPR008335">
    <property type="entry name" value="Mopterin_OxRdtase_euk"/>
</dbReference>
<evidence type="ECO:0000256" key="9">
    <source>
        <dbReference type="ARBA" id="ARBA00011738"/>
    </source>
</evidence>
<dbReference type="PRINTS" id="PR00371">
    <property type="entry name" value="FPNCR"/>
</dbReference>
<evidence type="ECO:0000256" key="5">
    <source>
        <dbReference type="ARBA" id="ARBA00003838"/>
    </source>
</evidence>
<dbReference type="Gene3D" id="2.60.40.650">
    <property type="match status" value="1"/>
</dbReference>
<dbReference type="Gene3D" id="3.40.50.80">
    <property type="entry name" value="Nucleotide-binding domain of ferredoxin-NADP reductase (FNR) module"/>
    <property type="match status" value="1"/>
</dbReference>
<comment type="subunit">
    <text evidence="9">Homodimer.</text>
</comment>
<dbReference type="SUPFAM" id="SSF56524">
    <property type="entry name" value="Oxidoreductase molybdopterin-binding domain"/>
    <property type="match status" value="1"/>
</dbReference>
<evidence type="ECO:0000313" key="31">
    <source>
        <dbReference type="EMBL" id="XBY87729.1"/>
    </source>
</evidence>
<dbReference type="InterPro" id="IPR001199">
    <property type="entry name" value="Cyt_B5-like_heme/steroid-bd"/>
</dbReference>
<organism evidence="31">
    <name type="scientific">Alexandrium pacificum</name>
    <dbReference type="NCBI Taxonomy" id="1565494"/>
    <lineage>
        <taxon>Eukaryota</taxon>
        <taxon>Sar</taxon>
        <taxon>Alveolata</taxon>
        <taxon>Dinophyceae</taxon>
        <taxon>Gonyaulacales</taxon>
        <taxon>Pyrocystaceae</taxon>
        <taxon>Alexandrium</taxon>
    </lineage>
</organism>
<dbReference type="PROSITE" id="PS51384">
    <property type="entry name" value="FAD_FR"/>
    <property type="match status" value="1"/>
</dbReference>
<comment type="cofactor">
    <cofactor evidence="3">
        <name>heme</name>
        <dbReference type="ChEBI" id="CHEBI:30413"/>
    </cofactor>
</comment>
<dbReference type="InterPro" id="IPR044399">
    <property type="entry name" value="Mb-like_M"/>
</dbReference>
<evidence type="ECO:0000256" key="2">
    <source>
        <dbReference type="ARBA" id="ARBA00001970"/>
    </source>
</evidence>
<keyword evidence="22" id="KW-0520">NAD</keyword>
<comment type="similarity">
    <text evidence="7">Belongs to the nitrate reductase family.</text>
</comment>
<keyword evidence="20" id="KW-0560">Oxidoreductase</keyword>
<dbReference type="SUPFAM" id="SSF52343">
    <property type="entry name" value="Ferredoxin reductase-like, C-terminal NADP-linked domain"/>
    <property type="match status" value="1"/>
</dbReference>
<dbReference type="GO" id="GO:0019825">
    <property type="term" value="F:oxygen binding"/>
    <property type="evidence" value="ECO:0007669"/>
    <property type="project" value="InterPro"/>
</dbReference>
<keyword evidence="17" id="KW-0274">FAD</keyword>
<dbReference type="PANTHER" id="PTHR19372">
    <property type="entry name" value="SULFITE REDUCTASE"/>
    <property type="match status" value="1"/>
</dbReference>
<keyword evidence="13" id="KW-0285">Flavoprotein</keyword>
<comment type="function">
    <text evidence="5">Nitrate reductase is a key enzyme involved in the first step of nitrate assimilation in plants, fungi and bacteria.</text>
</comment>
<dbReference type="GO" id="GO:0008482">
    <property type="term" value="F:sulfite oxidase activity"/>
    <property type="evidence" value="ECO:0007669"/>
    <property type="project" value="TreeGrafter"/>
</dbReference>
<dbReference type="Gene3D" id="2.40.30.10">
    <property type="entry name" value="Translation factors"/>
    <property type="match status" value="1"/>
</dbReference>
<keyword evidence="11" id="KW-0500">Molybdenum</keyword>
<evidence type="ECO:0000256" key="6">
    <source>
        <dbReference type="ARBA" id="ARBA00004294"/>
    </source>
</evidence>
<dbReference type="InterPro" id="IPR017938">
    <property type="entry name" value="Riboflavin_synthase-like_b-brl"/>
</dbReference>
<comment type="similarity">
    <text evidence="8">In the C-terminal section; belongs to the flavoprotein pyridine nucleotide cytochrome reductase family.</text>
</comment>
<evidence type="ECO:0000256" key="12">
    <source>
        <dbReference type="ARBA" id="ARBA00022617"/>
    </source>
</evidence>
<proteinExistence type="evidence at transcript level"/>
<evidence type="ECO:0000256" key="23">
    <source>
        <dbReference type="ARBA" id="ARBA00023063"/>
    </source>
</evidence>
<dbReference type="FunFam" id="3.90.420.10:FF:000003">
    <property type="entry name" value="Nitrate reductase"/>
    <property type="match status" value="1"/>
</dbReference>
<evidence type="ECO:0000256" key="4">
    <source>
        <dbReference type="ARBA" id="ARBA00001974"/>
    </source>
</evidence>
<evidence type="ECO:0000256" key="7">
    <source>
        <dbReference type="ARBA" id="ARBA00006253"/>
    </source>
</evidence>
<dbReference type="PANTHER" id="PTHR19372:SF7">
    <property type="entry name" value="SULFITE OXIDASE, MITOCHONDRIAL"/>
    <property type="match status" value="1"/>
</dbReference>
<dbReference type="PROSITE" id="PS01033">
    <property type="entry name" value="GLOBIN"/>
    <property type="match status" value="1"/>
</dbReference>
<dbReference type="PROSITE" id="PS50255">
    <property type="entry name" value="CYTOCHROME_B5_2"/>
    <property type="match status" value="1"/>
</dbReference>
<dbReference type="InterPro" id="IPR000971">
    <property type="entry name" value="Globin"/>
</dbReference>
<name>A0AAU7YE65_9DINO</name>
<evidence type="ECO:0000256" key="26">
    <source>
        <dbReference type="ARBA" id="ARBA00049433"/>
    </source>
</evidence>
<evidence type="ECO:0000256" key="27">
    <source>
        <dbReference type="SAM" id="MobiDB-lite"/>
    </source>
</evidence>
<comment type="cofactor">
    <cofactor evidence="4">
        <name>FAD</name>
        <dbReference type="ChEBI" id="CHEBI:57692"/>
    </cofactor>
</comment>
<keyword evidence="24" id="KW-0472">Membrane</keyword>
<dbReference type="SUPFAM" id="SSF55856">
    <property type="entry name" value="Cytochrome b5-like heme/steroid binding domain"/>
    <property type="match status" value="1"/>
</dbReference>
<keyword evidence="15" id="KW-0479">Metal-binding</keyword>
<dbReference type="InterPro" id="IPR001433">
    <property type="entry name" value="OxRdtase_FAD/NAD-bd"/>
</dbReference>
<evidence type="ECO:0000256" key="22">
    <source>
        <dbReference type="ARBA" id="ARBA00023027"/>
    </source>
</evidence>
<dbReference type="Pfam" id="PF00970">
    <property type="entry name" value="FAD_binding_6"/>
    <property type="match status" value="1"/>
</dbReference>
<dbReference type="CDD" id="cd06183">
    <property type="entry name" value="cyt_b5_reduct_like"/>
    <property type="match status" value="1"/>
</dbReference>
<dbReference type="InterPro" id="IPR018506">
    <property type="entry name" value="Cyt_B5_heme-BS"/>
</dbReference>
<dbReference type="CDD" id="cd01040">
    <property type="entry name" value="Mb-like"/>
    <property type="match status" value="1"/>
</dbReference>
<dbReference type="InterPro" id="IPR012292">
    <property type="entry name" value="Globin/Proto"/>
</dbReference>
<feature type="domain" description="Globin" evidence="28">
    <location>
        <begin position="8"/>
        <end position="153"/>
    </location>
</feature>
<evidence type="ECO:0000259" key="29">
    <source>
        <dbReference type="PROSITE" id="PS50255"/>
    </source>
</evidence>
<dbReference type="GO" id="GO:0005741">
    <property type="term" value="C:mitochondrial outer membrane"/>
    <property type="evidence" value="ECO:0007669"/>
    <property type="project" value="UniProtKB-SubCell"/>
</dbReference>
<dbReference type="Gene3D" id="3.90.420.10">
    <property type="entry name" value="Oxidoreductase, molybdopterin-binding domain"/>
    <property type="match status" value="1"/>
</dbReference>
<dbReference type="InterPro" id="IPR001709">
    <property type="entry name" value="Flavoprot_Pyr_Nucl_cyt_Rdtase"/>
</dbReference>
<evidence type="ECO:0000256" key="19">
    <source>
        <dbReference type="ARBA" id="ARBA00022989"/>
    </source>
</evidence>
<comment type="subcellular location">
    <subcellularLocation>
        <location evidence="6">Mitochondrion outer membrane</location>
    </subcellularLocation>
</comment>
<evidence type="ECO:0000256" key="25">
    <source>
        <dbReference type="ARBA" id="ARBA00048649"/>
    </source>
</evidence>
<dbReference type="InterPro" id="IPR036374">
    <property type="entry name" value="OxRdtase_Mopterin-bd_sf"/>
</dbReference>
<dbReference type="Gene3D" id="1.10.490.10">
    <property type="entry name" value="Globins"/>
    <property type="match status" value="1"/>
</dbReference>
<accession>A0AAU7YE65</accession>
<reference evidence="31" key="1">
    <citation type="submission" date="2024-06" db="EMBL/GenBank/DDBJ databases">
        <authorList>
            <person name="Kim H.-S."/>
            <person name="Bui Q.T.N."/>
            <person name="Abassi S."/>
            <person name="Ki J.-S."/>
        </authorList>
    </citation>
    <scope>NUCLEOTIDE SEQUENCE</scope>
    <source>
        <strain evidence="31">Alex05</strain>
    </source>
</reference>